<dbReference type="InterPro" id="IPR015590">
    <property type="entry name" value="Aldehyde_DH_dom"/>
</dbReference>
<dbReference type="Pfam" id="PF00171">
    <property type="entry name" value="Aldedh"/>
    <property type="match status" value="1"/>
</dbReference>
<feature type="domain" description="Aldehyde dehydrogenase" evidence="2">
    <location>
        <begin position="36"/>
        <end position="260"/>
    </location>
</feature>
<evidence type="ECO:0000256" key="1">
    <source>
        <dbReference type="ARBA" id="ARBA00023002"/>
    </source>
</evidence>
<dbReference type="Gene3D" id="3.40.605.10">
    <property type="entry name" value="Aldehyde Dehydrogenase, Chain A, domain 1"/>
    <property type="match status" value="1"/>
</dbReference>
<dbReference type="GO" id="GO:0016491">
    <property type="term" value="F:oxidoreductase activity"/>
    <property type="evidence" value="ECO:0007669"/>
    <property type="project" value="UniProtKB-KW"/>
</dbReference>
<proteinExistence type="predicted"/>
<reference evidence="3 4" key="1">
    <citation type="submission" date="2019-06" db="EMBL/GenBank/DDBJ databases">
        <title>Whole genome shotgun sequence of Pseudonocardia hydrocarbonoxydans NBRC 14498.</title>
        <authorList>
            <person name="Hosoyama A."/>
            <person name="Uohara A."/>
            <person name="Ohji S."/>
            <person name="Ichikawa N."/>
        </authorList>
    </citation>
    <scope>NUCLEOTIDE SEQUENCE [LARGE SCALE GENOMIC DNA]</scope>
    <source>
        <strain evidence="3 4">NBRC 14498</strain>
    </source>
</reference>
<dbReference type="RefSeq" id="WP_246085881.1">
    <property type="nucleotide sequence ID" value="NZ_BAAARZ010000023.1"/>
</dbReference>
<comment type="caution">
    <text evidence="3">The sequence shown here is derived from an EMBL/GenBank/DDBJ whole genome shotgun (WGS) entry which is preliminary data.</text>
</comment>
<dbReference type="AlphaFoldDB" id="A0A4Y3WNS7"/>
<dbReference type="EMBL" id="BJNG01000018">
    <property type="protein sequence ID" value="GEC20465.1"/>
    <property type="molecule type" value="Genomic_DNA"/>
</dbReference>
<evidence type="ECO:0000313" key="4">
    <source>
        <dbReference type="Proteomes" id="UP000320338"/>
    </source>
</evidence>
<organism evidence="3 4">
    <name type="scientific">Pseudonocardia hydrocarbonoxydans</name>
    <dbReference type="NCBI Taxonomy" id="76726"/>
    <lineage>
        <taxon>Bacteria</taxon>
        <taxon>Bacillati</taxon>
        <taxon>Actinomycetota</taxon>
        <taxon>Actinomycetes</taxon>
        <taxon>Pseudonocardiales</taxon>
        <taxon>Pseudonocardiaceae</taxon>
        <taxon>Pseudonocardia</taxon>
    </lineage>
</organism>
<dbReference type="SUPFAM" id="SSF53720">
    <property type="entry name" value="ALDH-like"/>
    <property type="match status" value="1"/>
</dbReference>
<gene>
    <name evidence="3" type="ORF">PHY01_27480</name>
</gene>
<protein>
    <submittedName>
        <fullName evidence="3">Aldehyde dehydrogenase</fullName>
    </submittedName>
</protein>
<accession>A0A4Y3WNS7</accession>
<sequence>MSLSPAVDGRLPVAKTFKLYVGGAFPRSESGRSYPVSDAKGRLLAHAALASRKDVRDAVSAAGSAFRGWSGATAYNRGQVLYRVAEMLQARHDQFADDVLAAEGGTRKKAAALVDAAIDRWVWYAGWTDKIASVLGSVNPVAGPLVNWSTPEPTGVVGVLAPQSSSLLGLVDAVAPVLATGCTAVVVASQERPLPAVGLAEVLATSDVPGGVVNLLTGSTAELAPWLAAHGDVHALDLTGAPPDLAAECERAAAGTVKRVLPRPATEPDPTRTPGLARLRAFTEIKTVWHPVGR</sequence>
<evidence type="ECO:0000259" key="2">
    <source>
        <dbReference type="Pfam" id="PF00171"/>
    </source>
</evidence>
<dbReference type="InterPro" id="IPR016162">
    <property type="entry name" value="Ald_DH_N"/>
</dbReference>
<keyword evidence="4" id="KW-1185">Reference proteome</keyword>
<dbReference type="Proteomes" id="UP000320338">
    <property type="component" value="Unassembled WGS sequence"/>
</dbReference>
<name>A0A4Y3WNS7_9PSEU</name>
<keyword evidence="1" id="KW-0560">Oxidoreductase</keyword>
<dbReference type="InterPro" id="IPR016161">
    <property type="entry name" value="Ald_DH/histidinol_DH"/>
</dbReference>
<evidence type="ECO:0000313" key="3">
    <source>
        <dbReference type="EMBL" id="GEC20465.1"/>
    </source>
</evidence>
<dbReference type="PANTHER" id="PTHR11699">
    <property type="entry name" value="ALDEHYDE DEHYDROGENASE-RELATED"/>
    <property type="match status" value="1"/>
</dbReference>